<dbReference type="NCBIfam" id="TIGR01766">
    <property type="entry name" value="IS200/IS605 family accessory protein TnpB-like domain"/>
    <property type="match status" value="1"/>
</dbReference>
<dbReference type="InterPro" id="IPR010095">
    <property type="entry name" value="Cas12f1-like_TNB"/>
</dbReference>
<gene>
    <name evidence="3" type="ORF">MC7420_5369</name>
</gene>
<accession>B4VPD4</accession>
<dbReference type="PROSITE" id="PS00018">
    <property type="entry name" value="EF_HAND_1"/>
    <property type="match status" value="1"/>
</dbReference>
<keyword evidence="4" id="KW-1185">Reference proteome</keyword>
<dbReference type="GO" id="GO:0003677">
    <property type="term" value="F:DNA binding"/>
    <property type="evidence" value="ECO:0007669"/>
    <property type="project" value="UniProtKB-KW"/>
</dbReference>
<organism evidence="3 4">
    <name type="scientific">Coleofasciculus chthonoplastes PCC 7420</name>
    <dbReference type="NCBI Taxonomy" id="118168"/>
    <lineage>
        <taxon>Bacteria</taxon>
        <taxon>Bacillati</taxon>
        <taxon>Cyanobacteriota</taxon>
        <taxon>Cyanophyceae</taxon>
        <taxon>Coleofasciculales</taxon>
        <taxon>Coleofasciculaceae</taxon>
        <taxon>Coleofasciculus</taxon>
    </lineage>
</organism>
<sequence length="436" mass="50636">MTLFARLLFRVKSKRHKITEAALILGVNLGTLSPSGVQRPNPIHNNGMVASKRNKNLMKRTARVYLNDLNVSKFLIVREFLGQCHSIMQYFVDLFWQRQDFSGKLADLPTVHRAKKKFGITTRLGQALAKQASECVFSVHQKQRKRKPQLKWHTVTLFYHFVTISPFKKKGFDWCVKLIGSGAPKLVIPLKSTSVINQRLAQGWQMSKTIRMGLKKGRLWIDFIFEKVRPPLKTQGRVVGMDSNYKNGVVFSDSQVVGQDIYQRIQEFKKRQKNTHAEIKSRLGQALKKVDLSSTKVLSIEDLKKVKQGKRGTFSRLFNRRLSHWLYRTLVQLLERKCEEEGIQLVVKDPFKTSQFCSNCNRWDRRNRKGDRFRCVHCGYQSHADHNAAHNRRAFRLGGSLWSPFLLKFKKSKFWITIETSLKPCWVITEVSTPIF</sequence>
<dbReference type="Proteomes" id="UP000003835">
    <property type="component" value="Unassembled WGS sequence"/>
</dbReference>
<dbReference type="Pfam" id="PF07282">
    <property type="entry name" value="Cas12f1-like_TNB"/>
    <property type="match status" value="1"/>
</dbReference>
<name>B4VPD4_9CYAN</name>
<evidence type="ECO:0000259" key="2">
    <source>
        <dbReference type="Pfam" id="PF07282"/>
    </source>
</evidence>
<proteinExistence type="predicted"/>
<dbReference type="EMBL" id="DS989847">
    <property type="protein sequence ID" value="EDX75935.1"/>
    <property type="molecule type" value="Genomic_DNA"/>
</dbReference>
<dbReference type="InterPro" id="IPR018247">
    <property type="entry name" value="EF_Hand_1_Ca_BS"/>
</dbReference>
<dbReference type="eggNOG" id="COG0675">
    <property type="taxonomic scope" value="Bacteria"/>
</dbReference>
<protein>
    <submittedName>
        <fullName evidence="3">Putative transposase DNA-binding domain family</fullName>
    </submittedName>
</protein>
<evidence type="ECO:0000313" key="3">
    <source>
        <dbReference type="EMBL" id="EDX75935.1"/>
    </source>
</evidence>
<keyword evidence="1 3" id="KW-0238">DNA-binding</keyword>
<reference evidence="3 4" key="1">
    <citation type="submission" date="2008-07" db="EMBL/GenBank/DDBJ databases">
        <authorList>
            <person name="Tandeau de Marsac N."/>
            <person name="Ferriera S."/>
            <person name="Johnson J."/>
            <person name="Kravitz S."/>
            <person name="Beeson K."/>
            <person name="Sutton G."/>
            <person name="Rogers Y.-H."/>
            <person name="Friedman R."/>
            <person name="Frazier M."/>
            <person name="Venter J.C."/>
        </authorList>
    </citation>
    <scope>NUCLEOTIDE SEQUENCE [LARGE SCALE GENOMIC DNA]</scope>
    <source>
        <strain evidence="3 4">PCC 7420</strain>
    </source>
</reference>
<evidence type="ECO:0000313" key="4">
    <source>
        <dbReference type="Proteomes" id="UP000003835"/>
    </source>
</evidence>
<evidence type="ECO:0000256" key="1">
    <source>
        <dbReference type="ARBA" id="ARBA00023125"/>
    </source>
</evidence>
<feature type="domain" description="Cas12f1-like TNB" evidence="2">
    <location>
        <begin position="327"/>
        <end position="391"/>
    </location>
</feature>
<dbReference type="AlphaFoldDB" id="B4VPD4"/>
<dbReference type="STRING" id="118168.MC7420_5369"/>
<dbReference type="HOGENOM" id="CLU_051313_0_0_3"/>